<reference evidence="3 4" key="1">
    <citation type="submission" date="2020-08" db="EMBL/GenBank/DDBJ databases">
        <title>Sequencing the genomes of 1000 actinobacteria strains.</title>
        <authorList>
            <person name="Klenk H.-P."/>
        </authorList>
    </citation>
    <scope>NUCLEOTIDE SEQUENCE [LARGE SCALE GENOMIC DNA]</scope>
    <source>
        <strain evidence="3 4">DSM 44593</strain>
    </source>
</reference>
<feature type="region of interest" description="Disordered" evidence="1">
    <location>
        <begin position="44"/>
        <end position="104"/>
    </location>
</feature>
<protein>
    <submittedName>
        <fullName evidence="3">Uncharacterized protein</fullName>
    </submittedName>
</protein>
<evidence type="ECO:0000313" key="3">
    <source>
        <dbReference type="EMBL" id="MBB5998290.1"/>
    </source>
</evidence>
<keyword evidence="2" id="KW-1133">Transmembrane helix</keyword>
<sequence>MQPTAQEAVLMGAETAGRAARGLSASSAAAASALSSAAAAGLRWARSGSPARSAPPIGGPLSAPREPDPPPARVPAPRVAAPPSAVGERAPLPRAPEPIGAGAERAPDAARARLRAAGAAWRPVALWWLRVAVLVQVAFVLVRSAAGGAATAAPAGTGLVAGIAGGAPVWPILAVGGVQAAAAAAIAVRARTSRWPAVFSVLLVAGGVVQGRLDAAEPLYLLSFGAVLVAPGLWVALWAWGWRWPDPGGPGAASGTQLFQDGS</sequence>
<organism evidence="3 4">
    <name type="scientific">Streptomonospora salina</name>
    <dbReference type="NCBI Taxonomy" id="104205"/>
    <lineage>
        <taxon>Bacteria</taxon>
        <taxon>Bacillati</taxon>
        <taxon>Actinomycetota</taxon>
        <taxon>Actinomycetes</taxon>
        <taxon>Streptosporangiales</taxon>
        <taxon>Nocardiopsidaceae</taxon>
        <taxon>Streptomonospora</taxon>
    </lineage>
</organism>
<dbReference type="RefSeq" id="WP_184634422.1">
    <property type="nucleotide sequence ID" value="NZ_JACHLY010000001.1"/>
</dbReference>
<comment type="caution">
    <text evidence="3">The sequence shown here is derived from an EMBL/GenBank/DDBJ whole genome shotgun (WGS) entry which is preliminary data.</text>
</comment>
<name>A0A841ECV3_9ACTN</name>
<feature type="transmembrane region" description="Helical" evidence="2">
    <location>
        <begin position="127"/>
        <end position="149"/>
    </location>
</feature>
<keyword evidence="2" id="KW-0812">Transmembrane</keyword>
<feature type="compositionally biased region" description="Low complexity" evidence="1">
    <location>
        <begin position="75"/>
        <end position="86"/>
    </location>
</feature>
<evidence type="ECO:0000313" key="4">
    <source>
        <dbReference type="Proteomes" id="UP000578077"/>
    </source>
</evidence>
<dbReference type="AlphaFoldDB" id="A0A841ECV3"/>
<feature type="transmembrane region" description="Helical" evidence="2">
    <location>
        <begin position="169"/>
        <end position="188"/>
    </location>
</feature>
<gene>
    <name evidence="3" type="ORF">HNR25_002041</name>
</gene>
<evidence type="ECO:0000256" key="1">
    <source>
        <dbReference type="SAM" id="MobiDB-lite"/>
    </source>
</evidence>
<accession>A0A841ECV3</accession>
<keyword evidence="4" id="KW-1185">Reference proteome</keyword>
<proteinExistence type="predicted"/>
<dbReference type="Proteomes" id="UP000578077">
    <property type="component" value="Unassembled WGS sequence"/>
</dbReference>
<dbReference type="EMBL" id="JACHLY010000001">
    <property type="protein sequence ID" value="MBB5998290.1"/>
    <property type="molecule type" value="Genomic_DNA"/>
</dbReference>
<feature type="transmembrane region" description="Helical" evidence="2">
    <location>
        <begin position="219"/>
        <end position="240"/>
    </location>
</feature>
<evidence type="ECO:0000256" key="2">
    <source>
        <dbReference type="SAM" id="Phobius"/>
    </source>
</evidence>
<keyword evidence="2" id="KW-0472">Membrane</keyword>